<evidence type="ECO:0000313" key="3">
    <source>
        <dbReference type="Proteomes" id="UP001562065"/>
    </source>
</evidence>
<organism evidence="2 3">
    <name type="scientific">Isoalcanivorax beigongshangi</name>
    <dbReference type="NCBI Taxonomy" id="3238810"/>
    <lineage>
        <taxon>Bacteria</taxon>
        <taxon>Pseudomonadati</taxon>
        <taxon>Pseudomonadota</taxon>
        <taxon>Gammaproteobacteria</taxon>
        <taxon>Oceanospirillales</taxon>
        <taxon>Alcanivoracaceae</taxon>
        <taxon>Isoalcanivorax</taxon>
    </lineage>
</organism>
<accession>A0ABV4AIB5</accession>
<proteinExistence type="predicted"/>
<feature type="region of interest" description="Disordered" evidence="1">
    <location>
        <begin position="1"/>
        <end position="37"/>
    </location>
</feature>
<dbReference type="EMBL" id="JBGCUO010000001">
    <property type="protein sequence ID" value="MEY1662187.1"/>
    <property type="molecule type" value="Genomic_DNA"/>
</dbReference>
<feature type="compositionally biased region" description="Polar residues" evidence="1">
    <location>
        <begin position="1"/>
        <end position="13"/>
    </location>
</feature>
<sequence>MPNVHTKASQGSPSPAKVVSLDERRQRRQPQSPHYLRLSPEHDGIEILYSNHRFPDQLFSLRALAWALKSDGEVVALVPWLTQLTSAPELTRPMEAEWVGYRLPDSDYFFTEAPEHKVRELEAARSVFGADIHQQIPDTIGTHAVFSEDNLHTLQLAEVVAWELDESGIHPMIADEDQVTRTPILPHDPCLVRADSDPSFRYFFQHGIANRIKDQDPEALAAVAMLCSE</sequence>
<keyword evidence="3" id="KW-1185">Reference proteome</keyword>
<gene>
    <name evidence="2" type="ORF">AB5I84_08510</name>
</gene>
<dbReference type="Proteomes" id="UP001562065">
    <property type="component" value="Unassembled WGS sequence"/>
</dbReference>
<reference evidence="2 3" key="1">
    <citation type="submission" date="2024-07" db="EMBL/GenBank/DDBJ databases">
        <authorList>
            <person name="Ren Q."/>
        </authorList>
    </citation>
    <scope>NUCLEOTIDE SEQUENCE [LARGE SCALE GENOMIC DNA]</scope>
    <source>
        <strain evidence="2 3">REN37</strain>
    </source>
</reference>
<name>A0ABV4AIB5_9GAMM</name>
<dbReference type="RefSeq" id="WP_369455428.1">
    <property type="nucleotide sequence ID" value="NZ_JBGCUO010000001.1"/>
</dbReference>
<protein>
    <submittedName>
        <fullName evidence="2">Uncharacterized protein</fullName>
    </submittedName>
</protein>
<evidence type="ECO:0000256" key="1">
    <source>
        <dbReference type="SAM" id="MobiDB-lite"/>
    </source>
</evidence>
<comment type="caution">
    <text evidence="2">The sequence shown here is derived from an EMBL/GenBank/DDBJ whole genome shotgun (WGS) entry which is preliminary data.</text>
</comment>
<evidence type="ECO:0000313" key="2">
    <source>
        <dbReference type="EMBL" id="MEY1662187.1"/>
    </source>
</evidence>